<comment type="caution">
    <text evidence="2">The sequence shown here is derived from an EMBL/GenBank/DDBJ whole genome shotgun (WGS) entry which is preliminary data.</text>
</comment>
<organism evidence="2 3">
    <name type="scientific">Eisenbergiella tayi</name>
    <dbReference type="NCBI Taxonomy" id="1432052"/>
    <lineage>
        <taxon>Bacteria</taxon>
        <taxon>Bacillati</taxon>
        <taxon>Bacillota</taxon>
        <taxon>Clostridia</taxon>
        <taxon>Lachnospirales</taxon>
        <taxon>Lachnospiraceae</taxon>
        <taxon>Eisenbergiella</taxon>
    </lineage>
</organism>
<name>A0A1E3UIY5_9FIRM</name>
<dbReference type="InterPro" id="IPR015378">
    <property type="entry name" value="Transposase-like_Mu_C"/>
</dbReference>
<dbReference type="InterPro" id="IPR036397">
    <property type="entry name" value="RNaseH_sf"/>
</dbReference>
<dbReference type="Pfam" id="PF02914">
    <property type="entry name" value="DDE_2"/>
    <property type="match status" value="1"/>
</dbReference>
<dbReference type="Gene3D" id="3.30.420.10">
    <property type="entry name" value="Ribonuclease H-like superfamily/Ribonuclease H"/>
    <property type="match status" value="1"/>
</dbReference>
<protein>
    <submittedName>
        <fullName evidence="2">Transposase</fullName>
    </submittedName>
</protein>
<dbReference type="GO" id="GO:0004803">
    <property type="term" value="F:transposase activity"/>
    <property type="evidence" value="ECO:0007669"/>
    <property type="project" value="InterPro"/>
</dbReference>
<feature type="domain" description="Integrase catalytic" evidence="1">
    <location>
        <begin position="287"/>
        <end position="501"/>
    </location>
</feature>
<dbReference type="PANTHER" id="PTHR35004:SF6">
    <property type="entry name" value="TRANSPOSASE"/>
    <property type="match status" value="1"/>
</dbReference>
<evidence type="ECO:0000259" key="1">
    <source>
        <dbReference type="PROSITE" id="PS50994"/>
    </source>
</evidence>
<dbReference type="InterPro" id="IPR004189">
    <property type="entry name" value="Phage_Mu_transposase"/>
</dbReference>
<dbReference type="EMBL" id="MEHA01000011">
    <property type="protein sequence ID" value="ODR50325.1"/>
    <property type="molecule type" value="Genomic_DNA"/>
</dbReference>
<dbReference type="OrthoDB" id="9794201at2"/>
<dbReference type="RefSeq" id="WP_069431701.1">
    <property type="nucleotide sequence ID" value="NZ_MEHA01000011.1"/>
</dbReference>
<gene>
    <name evidence="2" type="ORF">BEI59_15815</name>
</gene>
<dbReference type="SUPFAM" id="SSF53098">
    <property type="entry name" value="Ribonuclease H-like"/>
    <property type="match status" value="1"/>
</dbReference>
<evidence type="ECO:0000313" key="3">
    <source>
        <dbReference type="Proteomes" id="UP000094271"/>
    </source>
</evidence>
<dbReference type="GO" id="GO:0015074">
    <property type="term" value="P:DNA integration"/>
    <property type="evidence" value="ECO:0007669"/>
    <property type="project" value="InterPro"/>
</dbReference>
<dbReference type="InterPro" id="IPR001584">
    <property type="entry name" value="Integrase_cat-core"/>
</dbReference>
<dbReference type="PROSITE" id="PS50994">
    <property type="entry name" value="INTEGRASE"/>
    <property type="match status" value="1"/>
</dbReference>
<dbReference type="Pfam" id="PF09299">
    <property type="entry name" value="Mu-transpos_C"/>
    <property type="match status" value="1"/>
</dbReference>
<dbReference type="AlphaFoldDB" id="A0A1E3UIY5"/>
<proteinExistence type="predicted"/>
<reference evidence="2 3" key="1">
    <citation type="submission" date="2016-08" db="EMBL/GenBank/DDBJ databases">
        <authorList>
            <person name="Seilhamer J.J."/>
        </authorList>
    </citation>
    <scope>NUCLEOTIDE SEQUENCE [LARGE SCALE GENOMIC DNA]</scope>
    <source>
        <strain evidence="2 3">NML150140-1</strain>
    </source>
</reference>
<dbReference type="PANTHER" id="PTHR35004">
    <property type="entry name" value="TRANSPOSASE RV3428C-RELATED"/>
    <property type="match status" value="1"/>
</dbReference>
<dbReference type="Gene3D" id="2.30.30.130">
    <property type="entry name" value="Transposase, Mu, C-terminal"/>
    <property type="match status" value="1"/>
</dbReference>
<sequence length="690" mass="80735">MDYVTLTEAAELEGLKYDAIQKKIRRKSEGFITKIKKSETGGRDIVLVAVSSLSKQARAAWKEREKLKEFVETCPEEPEEAQPEKPWYVDMDLDWYISNYKERYYQGVELGNTLREFLQYEEKDRTLYAESFAQEKLGKSARTLYRLVKSYMEAAAWADKLQKETGFNYEFFKVLSLCRKPKETGSFPSIAPEVKKVIMNIWFNEDFARNKGTREMLYDKLQVIADVNHWKIPSYQTVVRYIQFLMENKRLKNAHFLAERGVREYRNKKVVKAKRDTKGLQVMEVLMGDEHTFDCWVSYRQPNGKVIAIRPKLVAWIDVRSRMIMGDIICKDGNGDVLKESLLKLIYMDANGVPKYILIDNGKDYTKKELTGVNRKQRVRTDFDDEVKGFYQSIGIVGYERAKPYEAWDKGQIERSFRTVCNQFTKWFASYTGTLTGSRTDDKVEKDIDRMLQRGELLTMDEFYSKWHEWLTKVYAHKKHRGLVNAKETYVTPYECFTKEERYQKAVPPREYATMLMLKSEHAHVYPTGINRFGNFYMSEELCQYIGEDVDIKYDPNDISTVYVFFQGKQVCEAYSQELLQIAPTVHQEAVAEHKRRQKAQEKRDREILEAAKVGLQEINEQFTSFQAIAGGIDLMIGKKPPRNTKVVSLPEDNTYRQGFRTRKEEEPEENTYLASQGEKALQKLRVIGE</sequence>
<dbReference type="InterPro" id="IPR009004">
    <property type="entry name" value="Transposase_Mu_C"/>
</dbReference>
<dbReference type="Proteomes" id="UP000094271">
    <property type="component" value="Unassembled WGS sequence"/>
</dbReference>
<dbReference type="GO" id="GO:0006313">
    <property type="term" value="P:DNA transposition"/>
    <property type="evidence" value="ECO:0007669"/>
    <property type="project" value="InterPro"/>
</dbReference>
<evidence type="ECO:0000313" key="2">
    <source>
        <dbReference type="EMBL" id="ODR50325.1"/>
    </source>
</evidence>
<dbReference type="GO" id="GO:0003677">
    <property type="term" value="F:DNA binding"/>
    <property type="evidence" value="ECO:0007669"/>
    <property type="project" value="InterPro"/>
</dbReference>
<dbReference type="SUPFAM" id="SSF50610">
    <property type="entry name" value="mu transposase, C-terminal domain"/>
    <property type="match status" value="1"/>
</dbReference>
<dbReference type="InterPro" id="IPR012337">
    <property type="entry name" value="RNaseH-like_sf"/>
</dbReference>
<accession>A0A1E3UIY5</accession>